<proteinExistence type="predicted"/>
<protein>
    <submittedName>
        <fullName evidence="1">Uncharacterized protein</fullName>
    </submittedName>
</protein>
<dbReference type="EMBL" id="CALNXK010000003">
    <property type="protein sequence ID" value="CAH3034908.1"/>
    <property type="molecule type" value="Genomic_DNA"/>
</dbReference>
<evidence type="ECO:0000313" key="1">
    <source>
        <dbReference type="EMBL" id="CAH3034908.1"/>
    </source>
</evidence>
<organism evidence="1 2">
    <name type="scientific">Porites lobata</name>
    <dbReference type="NCBI Taxonomy" id="104759"/>
    <lineage>
        <taxon>Eukaryota</taxon>
        <taxon>Metazoa</taxon>
        <taxon>Cnidaria</taxon>
        <taxon>Anthozoa</taxon>
        <taxon>Hexacorallia</taxon>
        <taxon>Scleractinia</taxon>
        <taxon>Fungiina</taxon>
        <taxon>Poritidae</taxon>
        <taxon>Porites</taxon>
    </lineage>
</organism>
<comment type="caution">
    <text evidence="1">The sequence shown here is derived from an EMBL/GenBank/DDBJ whole genome shotgun (WGS) entry which is preliminary data.</text>
</comment>
<accession>A0ABN8MTA3</accession>
<dbReference type="Proteomes" id="UP001159405">
    <property type="component" value="Unassembled WGS sequence"/>
</dbReference>
<gene>
    <name evidence="1" type="ORF">PLOB_00024811</name>
</gene>
<keyword evidence="2" id="KW-1185">Reference proteome</keyword>
<sequence>MFGMQNKDSWQFNLIISKDDKAYIRPGTDVGMTGARNQVIFQPTDEERARKLPQHDFANPKVYITPATHRFLEKEGEFVRDEEQLFTKTDQTFVQYEKKRIEHLSKALSKARDIWETEMKNDVDRAEIAKANELIGCMSTFTESLENAITQLEANSGERLWQVFEGLINDNIILKKISEFNLAPLKPCILELTDGGPGVGVSNFEVRFRDAEIALLHNSDRRARLHRATNDSGQNEAERSNACIGDAFVDGGSLNWEYYEQYHGLEEEDLKRMSAKELEDLENDRMKKNAWRVAEEVLLRIDGEPAPNGFLGAIVSEKPGEEFFYNKEYLSKYNNTSKSKRHVIPGHAYFNRVESFFESHYERGELYFEFLKGDCSRKGELCETCKENGWIGPDSLKRTPRPYPDVTQLPSYHYLSVGNIPVHNRAPDDFQPRAQLRKLFVEGNIKCGDNDKIEAFSKKYIVSPDLVEEYLEHLTNIQVRKNMRQDEKRQAKKDEETKGYGDYNWEELYKSGNLKKLKVGELNKYIFRYNLSRRKMSKSENLTFCQLTSAKVYVKGS</sequence>
<evidence type="ECO:0000313" key="2">
    <source>
        <dbReference type="Proteomes" id="UP001159405"/>
    </source>
</evidence>
<reference evidence="1 2" key="1">
    <citation type="submission" date="2022-05" db="EMBL/GenBank/DDBJ databases">
        <authorList>
            <consortium name="Genoscope - CEA"/>
            <person name="William W."/>
        </authorList>
    </citation>
    <scope>NUCLEOTIDE SEQUENCE [LARGE SCALE GENOMIC DNA]</scope>
</reference>
<name>A0ABN8MTA3_9CNID</name>